<keyword evidence="1" id="KW-0677">Repeat</keyword>
<protein>
    <submittedName>
        <fullName evidence="5">Cyclophilin-type peptidyl-prolyl cis-trans isomerase</fullName>
    </submittedName>
</protein>
<reference evidence="5 6" key="1">
    <citation type="journal article" date="2018" name="PLoS ONE">
        <title>The draft genome of Kipferlia bialata reveals reductive genome evolution in fornicate parasites.</title>
        <authorList>
            <person name="Tanifuji G."/>
            <person name="Takabayashi S."/>
            <person name="Kume K."/>
            <person name="Takagi M."/>
            <person name="Nakayama T."/>
            <person name="Kamikawa R."/>
            <person name="Inagaki Y."/>
            <person name="Hashimoto T."/>
        </authorList>
    </citation>
    <scope>NUCLEOTIDE SEQUENCE [LARGE SCALE GENOMIC DNA]</scope>
    <source>
        <strain evidence="5">NY0173</strain>
    </source>
</reference>
<dbReference type="SUPFAM" id="SSF50891">
    <property type="entry name" value="Cyclophilin-like"/>
    <property type="match status" value="1"/>
</dbReference>
<feature type="repeat" description="NHL" evidence="2">
    <location>
        <begin position="156"/>
        <end position="186"/>
    </location>
</feature>
<comment type="caution">
    <text evidence="5">The sequence shown here is derived from an EMBL/GenBank/DDBJ whole genome shotgun (WGS) entry which is preliminary data.</text>
</comment>
<keyword evidence="5" id="KW-0413">Isomerase</keyword>
<feature type="region of interest" description="Disordered" evidence="3">
    <location>
        <begin position="993"/>
        <end position="1013"/>
    </location>
</feature>
<dbReference type="GO" id="GO:0003755">
    <property type="term" value="F:peptidyl-prolyl cis-trans isomerase activity"/>
    <property type="evidence" value="ECO:0007669"/>
    <property type="project" value="InterPro"/>
</dbReference>
<sequence>MPSGHSLYTLAREMSKVNVFLEVSQGGSVLGRIEVELRFDVCPKTCENFKCLCTGERGGNLHFKDSPLHRIIPGFMIQGGDFTTGDGRGGESIYGGRFKDENFTLRHDRPGVLSMANAGPNTNGSQHLSVTGDCLKTFSGTGRRSHRDGPLARAMFHSPTGICVTSDNSVLVADSGNHVVRMIHPSSGSVSTLAGKAGASGYLDSTDPRHAQFCRPEGLCILADGSILVADSGNNCVRHIAAGTLAVTTVAGCPTPGYQDGEPSVARFARPSDVAVCWDGSVLVCDCENNTIRVITPRLDRVSTLTGGGGGAKWGMKNGDLSSSLFNLPRCLCVSGDSVFISDSGNNCIRVLARSSKPLDFGGPSPSEDSMGHDPMSMSKGMGMGVSRGTGGYPASGSGRASTFQTSLDAETIRQRERDDASQYAQLHKVPTPSTWAGYGVQALAPPVHTMHPTQGSMARGMGGAEVGVSRERSRPYGAYGASSSSTGLGATGAMPVYRERERERERAQGAEPDPLSVSTGAGGRRQGRVQPAFSLIPQTEETHAPAPVYYNSAHATAGEREREGEGALSVDAGLNTSGYQRQRWDAPGSARRTGGSARGDSENSAPVSRAQTDGQRPDGPSTQSYIYARPASASRGSMGGGENNTFRQAVSASFLDTPIHPHVDTHAPPETHQVDRYGTSVQDHAPGMTSMTGMASMMQPRERAGERRVSFDAATLRADSLGGRERDRAAEREREREVEHLRHSEEAEERERQAARERVDRDIERGRQMEMDREREREAARLEEERERERDQPVEQQDTGFETNAGFGSEPLWDGEEEREREREREREDGGGEGERYVETVGDLDLGESRYTPMGDGAGGERDTRVPIGYESGYETGPLEAQSLRGSVGVVPAHDRPPSLPPSSTCVCLSTLLQSLNDRLTEDTSSHNLRPRDIAAIQSLLALAVVRAPSAGGSDLSESQAYHSCRDTLLKDLLSLSPLLFNAPHRSVSSLSLATTRRERDRDTDPESRVTSDIHNRRGYYRAVSQSMPALSGCVSTRVIDRDDLGLPLPFLGPRGAEGVFVMDETMDGYHTQRAGAALTYRVLTDVIVSQSSLDRLSREGERERGVELVVRQGRGLSGAVIHKSTVPMSSLVASDSAVSVPVDISIPLPSRSMSRPQSSTTNSMTGERDAPDTGVTLPSPEFPLRRRRATDLPSSCQAAAAGCVVYELPFTLYASVSRGQGVSASSAHQAAGVVSPCTHTLWLVAPSSVQQLATLKEALRRQSEAVRGHSKSIRSLAQYTCTAQCVEYQQ</sequence>
<feature type="domain" description="PPIase cyclophilin-type" evidence="4">
    <location>
        <begin position="20"/>
        <end position="183"/>
    </location>
</feature>
<feature type="compositionally biased region" description="Polar residues" evidence="3">
    <location>
        <begin position="603"/>
        <end position="626"/>
    </location>
</feature>
<feature type="region of interest" description="Disordered" evidence="3">
    <location>
        <begin position="1151"/>
        <end position="1183"/>
    </location>
</feature>
<feature type="compositionally biased region" description="Low complexity" evidence="3">
    <location>
        <begin position="587"/>
        <end position="596"/>
    </location>
</feature>
<feature type="compositionally biased region" description="Polar residues" evidence="3">
    <location>
        <begin position="1153"/>
        <end position="1167"/>
    </location>
</feature>
<dbReference type="PRINTS" id="PR00153">
    <property type="entry name" value="CSAPPISMRASE"/>
</dbReference>
<dbReference type="PANTHER" id="PTHR11071:SF561">
    <property type="entry name" value="PEPTIDYL-PROLYL CIS-TRANS ISOMERASE D-RELATED"/>
    <property type="match status" value="1"/>
</dbReference>
<feature type="compositionally biased region" description="Basic and acidic residues" evidence="3">
    <location>
        <begin position="701"/>
        <end position="711"/>
    </location>
</feature>
<dbReference type="GO" id="GO:0016018">
    <property type="term" value="F:cyclosporin A binding"/>
    <property type="evidence" value="ECO:0007669"/>
    <property type="project" value="TreeGrafter"/>
</dbReference>
<dbReference type="Gene3D" id="2.120.10.30">
    <property type="entry name" value="TolB, C-terminal domain"/>
    <property type="match status" value="2"/>
</dbReference>
<dbReference type="PANTHER" id="PTHR11071">
    <property type="entry name" value="PEPTIDYL-PROLYL CIS-TRANS ISOMERASE"/>
    <property type="match status" value="1"/>
</dbReference>
<evidence type="ECO:0000256" key="3">
    <source>
        <dbReference type="SAM" id="MobiDB-lite"/>
    </source>
</evidence>
<dbReference type="SUPFAM" id="SSF101898">
    <property type="entry name" value="NHL repeat"/>
    <property type="match status" value="1"/>
</dbReference>
<feature type="region of interest" description="Disordered" evidence="3">
    <location>
        <begin position="557"/>
        <end position="626"/>
    </location>
</feature>
<feature type="compositionally biased region" description="Basic and acidic residues" evidence="3">
    <location>
        <begin position="500"/>
        <end position="509"/>
    </location>
</feature>
<feature type="compositionally biased region" description="Basic and acidic residues" evidence="3">
    <location>
        <begin position="819"/>
        <end position="837"/>
    </location>
</feature>
<dbReference type="Proteomes" id="UP000265618">
    <property type="component" value="Unassembled WGS sequence"/>
</dbReference>
<dbReference type="InterPro" id="IPR002130">
    <property type="entry name" value="Cyclophilin-type_PPIase_dom"/>
</dbReference>
<dbReference type="GO" id="GO:0006457">
    <property type="term" value="P:protein folding"/>
    <property type="evidence" value="ECO:0007669"/>
    <property type="project" value="TreeGrafter"/>
</dbReference>
<dbReference type="GO" id="GO:0005737">
    <property type="term" value="C:cytoplasm"/>
    <property type="evidence" value="ECO:0007669"/>
    <property type="project" value="TreeGrafter"/>
</dbReference>
<dbReference type="Pfam" id="PF00160">
    <property type="entry name" value="Pro_isomerase"/>
    <property type="match status" value="1"/>
</dbReference>
<accession>A0A9K3GFU4</accession>
<evidence type="ECO:0000313" key="6">
    <source>
        <dbReference type="Proteomes" id="UP000265618"/>
    </source>
</evidence>
<feature type="region of interest" description="Disordered" evidence="3">
    <location>
        <begin position="698"/>
        <end position="837"/>
    </location>
</feature>
<dbReference type="InterPro" id="IPR011042">
    <property type="entry name" value="6-blade_b-propeller_TolB-like"/>
</dbReference>
<proteinExistence type="predicted"/>
<gene>
    <name evidence="5" type="ORF">KIPB_002255</name>
</gene>
<dbReference type="PROSITE" id="PS50072">
    <property type="entry name" value="CSA_PPIASE_2"/>
    <property type="match status" value="1"/>
</dbReference>
<dbReference type="InterPro" id="IPR001258">
    <property type="entry name" value="NHL_repeat"/>
</dbReference>
<dbReference type="OrthoDB" id="193499at2759"/>
<feature type="repeat" description="NHL" evidence="2">
    <location>
        <begin position="268"/>
        <end position="298"/>
    </location>
</feature>
<feature type="compositionally biased region" description="Basic and acidic residues" evidence="3">
    <location>
        <begin position="997"/>
        <end position="1013"/>
    </location>
</feature>
<dbReference type="Pfam" id="PF01436">
    <property type="entry name" value="NHL"/>
    <property type="match status" value="4"/>
</dbReference>
<keyword evidence="6" id="KW-1185">Reference proteome</keyword>
<organism evidence="5 6">
    <name type="scientific">Kipferlia bialata</name>
    <dbReference type="NCBI Taxonomy" id="797122"/>
    <lineage>
        <taxon>Eukaryota</taxon>
        <taxon>Metamonada</taxon>
        <taxon>Carpediemonas-like organisms</taxon>
        <taxon>Kipferlia</taxon>
    </lineage>
</organism>
<evidence type="ECO:0000259" key="4">
    <source>
        <dbReference type="PROSITE" id="PS50072"/>
    </source>
</evidence>
<feature type="repeat" description="NHL" evidence="2">
    <location>
        <begin position="200"/>
        <end position="243"/>
    </location>
</feature>
<name>A0A9K3GFU4_9EUKA</name>
<feature type="compositionally biased region" description="Basic and acidic residues" evidence="3">
    <location>
        <begin position="723"/>
        <end position="794"/>
    </location>
</feature>
<evidence type="ECO:0000313" key="5">
    <source>
        <dbReference type="EMBL" id="GIQ81313.1"/>
    </source>
</evidence>
<feature type="region of interest" description="Disordered" evidence="3">
    <location>
        <begin position="500"/>
        <end position="528"/>
    </location>
</feature>
<dbReference type="InterPro" id="IPR029000">
    <property type="entry name" value="Cyclophilin-like_dom_sf"/>
</dbReference>
<evidence type="ECO:0000256" key="2">
    <source>
        <dbReference type="PROSITE-ProRule" id="PRU00504"/>
    </source>
</evidence>
<dbReference type="Gene3D" id="2.40.100.10">
    <property type="entry name" value="Cyclophilin-like"/>
    <property type="match status" value="1"/>
</dbReference>
<dbReference type="PROSITE" id="PS51125">
    <property type="entry name" value="NHL"/>
    <property type="match status" value="3"/>
</dbReference>
<dbReference type="EMBL" id="BDIP01000360">
    <property type="protein sequence ID" value="GIQ81313.1"/>
    <property type="molecule type" value="Genomic_DNA"/>
</dbReference>
<evidence type="ECO:0000256" key="1">
    <source>
        <dbReference type="ARBA" id="ARBA00022737"/>
    </source>
</evidence>